<comment type="subcellular location">
    <subcellularLocation>
        <location evidence="1">Cell membrane</location>
        <topology evidence="1">Lipid-anchor</topology>
        <topology evidence="1">GPI-anchor</topology>
    </subcellularLocation>
</comment>
<dbReference type="AlphaFoldDB" id="A0ABD1MG12"/>
<dbReference type="InterPro" id="IPR036312">
    <property type="entry name" value="Bifun_inhib/LTP/seed_sf"/>
</dbReference>
<dbReference type="PANTHER" id="PTHR33044">
    <property type="entry name" value="BIFUNCTIONAL INHIBITOR/LIPID-TRANSFER PROTEIN/SEED STORAGE 2S ALBUMIN SUPERFAMILY PROTEIN-RELATED"/>
    <property type="match status" value="1"/>
</dbReference>
<evidence type="ECO:0000256" key="1">
    <source>
        <dbReference type="ARBA" id="ARBA00004609"/>
    </source>
</evidence>
<comment type="similarity">
    <text evidence="2">Belongs to the plant LTP family.</text>
</comment>
<gene>
    <name evidence="10" type="ORF">Fmac_015897</name>
</gene>
<dbReference type="InterPro" id="IPR016140">
    <property type="entry name" value="Bifunc_inhib/LTP/seed_store"/>
</dbReference>
<keyword evidence="5" id="KW-0732">Signal</keyword>
<evidence type="ECO:0000256" key="7">
    <source>
        <dbReference type="ARBA" id="ARBA00023180"/>
    </source>
</evidence>
<dbReference type="Gene3D" id="1.10.110.10">
    <property type="entry name" value="Plant lipid-transfer and hydrophobic proteins"/>
    <property type="match status" value="1"/>
</dbReference>
<evidence type="ECO:0000256" key="2">
    <source>
        <dbReference type="ARBA" id="ARBA00009748"/>
    </source>
</evidence>
<reference evidence="10 11" key="1">
    <citation type="submission" date="2024-08" db="EMBL/GenBank/DDBJ databases">
        <title>Insights into the chromosomal genome structure of Flemingia macrophylla.</title>
        <authorList>
            <person name="Ding Y."/>
            <person name="Zhao Y."/>
            <person name="Bi W."/>
            <person name="Wu M."/>
            <person name="Zhao G."/>
            <person name="Gong Y."/>
            <person name="Li W."/>
            <person name="Zhang P."/>
        </authorList>
    </citation>
    <scope>NUCLEOTIDE SEQUENCE [LARGE SCALE GENOMIC DNA]</scope>
    <source>
        <strain evidence="10">DYQJB</strain>
        <tissue evidence="10">Leaf</tissue>
    </source>
</reference>
<organism evidence="10 11">
    <name type="scientific">Flemingia macrophylla</name>
    <dbReference type="NCBI Taxonomy" id="520843"/>
    <lineage>
        <taxon>Eukaryota</taxon>
        <taxon>Viridiplantae</taxon>
        <taxon>Streptophyta</taxon>
        <taxon>Embryophyta</taxon>
        <taxon>Tracheophyta</taxon>
        <taxon>Spermatophyta</taxon>
        <taxon>Magnoliopsida</taxon>
        <taxon>eudicotyledons</taxon>
        <taxon>Gunneridae</taxon>
        <taxon>Pentapetalae</taxon>
        <taxon>rosids</taxon>
        <taxon>fabids</taxon>
        <taxon>Fabales</taxon>
        <taxon>Fabaceae</taxon>
        <taxon>Papilionoideae</taxon>
        <taxon>50 kb inversion clade</taxon>
        <taxon>NPAAA clade</taxon>
        <taxon>indigoferoid/millettioid clade</taxon>
        <taxon>Phaseoleae</taxon>
        <taxon>Flemingia</taxon>
    </lineage>
</organism>
<dbReference type="EMBL" id="JBGMDY010000005">
    <property type="protein sequence ID" value="KAL2334684.1"/>
    <property type="molecule type" value="Genomic_DNA"/>
</dbReference>
<evidence type="ECO:0000256" key="3">
    <source>
        <dbReference type="ARBA" id="ARBA00022475"/>
    </source>
</evidence>
<keyword evidence="3" id="KW-1003">Cell membrane</keyword>
<evidence type="ECO:0000256" key="4">
    <source>
        <dbReference type="ARBA" id="ARBA00022622"/>
    </source>
</evidence>
<keyword evidence="8" id="KW-0449">Lipoprotein</keyword>
<sequence length="139" mass="14685">MLINHVVADSAQETMKCVEQLSGIGSCVPYLGSDAKAPTADCCSGLKQAIKTNKKCVCLVLKHRDDPDLGLKINISIAVGLPSICEIPDNISECPAEESFQNGKKHGADETATAENGASNVGIKGLLQSFVAVLLIWLF</sequence>
<evidence type="ECO:0000259" key="9">
    <source>
        <dbReference type="SMART" id="SM00499"/>
    </source>
</evidence>
<keyword evidence="11" id="KW-1185">Reference proteome</keyword>
<keyword evidence="4" id="KW-0336">GPI-anchor</keyword>
<keyword evidence="4" id="KW-0472">Membrane</keyword>
<dbReference type="InterPro" id="IPR043325">
    <property type="entry name" value="LTSS"/>
</dbReference>
<dbReference type="SMART" id="SM00499">
    <property type="entry name" value="AAI"/>
    <property type="match status" value="1"/>
</dbReference>
<keyword evidence="7" id="KW-0325">Glycoprotein</keyword>
<accession>A0ABD1MG12</accession>
<evidence type="ECO:0000256" key="5">
    <source>
        <dbReference type="ARBA" id="ARBA00022729"/>
    </source>
</evidence>
<evidence type="ECO:0000256" key="8">
    <source>
        <dbReference type="ARBA" id="ARBA00023288"/>
    </source>
</evidence>
<dbReference type="GO" id="GO:0098552">
    <property type="term" value="C:side of membrane"/>
    <property type="evidence" value="ECO:0007669"/>
    <property type="project" value="UniProtKB-KW"/>
</dbReference>
<dbReference type="InterPro" id="IPR000528">
    <property type="entry name" value="Plant_nsLTP"/>
</dbReference>
<dbReference type="SUPFAM" id="SSF47699">
    <property type="entry name" value="Bifunctional inhibitor/lipid-transfer protein/seed storage 2S albumin"/>
    <property type="match status" value="1"/>
</dbReference>
<dbReference type="Proteomes" id="UP001603857">
    <property type="component" value="Unassembled WGS sequence"/>
</dbReference>
<keyword evidence="6" id="KW-1015">Disulfide bond</keyword>
<evidence type="ECO:0000313" key="11">
    <source>
        <dbReference type="Proteomes" id="UP001603857"/>
    </source>
</evidence>
<dbReference type="Pfam" id="PF14368">
    <property type="entry name" value="LTP_2"/>
    <property type="match status" value="1"/>
</dbReference>
<dbReference type="CDD" id="cd00010">
    <property type="entry name" value="AAI_LTSS"/>
    <property type="match status" value="1"/>
</dbReference>
<feature type="domain" description="Bifunctional inhibitor/plant lipid transfer protein/seed storage helical" evidence="9">
    <location>
        <begin position="17"/>
        <end position="94"/>
    </location>
</feature>
<comment type="caution">
    <text evidence="10">The sequence shown here is derived from an EMBL/GenBank/DDBJ whole genome shotgun (WGS) entry which is preliminary data.</text>
</comment>
<name>A0ABD1MG12_9FABA</name>
<protein>
    <recommendedName>
        <fullName evidence="9">Bifunctional inhibitor/plant lipid transfer protein/seed storage helical domain-containing protein</fullName>
    </recommendedName>
</protein>
<evidence type="ECO:0000256" key="6">
    <source>
        <dbReference type="ARBA" id="ARBA00023157"/>
    </source>
</evidence>
<dbReference type="PRINTS" id="PR00382">
    <property type="entry name" value="LIPIDTRNSFER"/>
</dbReference>
<proteinExistence type="inferred from homology"/>
<dbReference type="GO" id="GO:0005886">
    <property type="term" value="C:plasma membrane"/>
    <property type="evidence" value="ECO:0007669"/>
    <property type="project" value="UniProtKB-SubCell"/>
</dbReference>
<evidence type="ECO:0000313" key="10">
    <source>
        <dbReference type="EMBL" id="KAL2334684.1"/>
    </source>
</evidence>